<proteinExistence type="predicted"/>
<dbReference type="Proteomes" id="UP000005945">
    <property type="component" value="Unassembled WGS sequence"/>
</dbReference>
<keyword evidence="1" id="KW-1133">Transmembrane helix</keyword>
<protein>
    <submittedName>
        <fullName evidence="2">Uncharacterized protein</fullName>
    </submittedName>
</protein>
<reference evidence="2 3" key="1">
    <citation type="submission" date="2007-09" db="EMBL/GenBank/DDBJ databases">
        <title>Draft genome sequence of Faecalibacterium prausnitzii M21/2.</title>
        <authorList>
            <person name="Sudarsanam P."/>
            <person name="Ley R."/>
            <person name="Guruge J."/>
            <person name="Turnbaugh P.J."/>
            <person name="Mahowald M."/>
            <person name="Liep D."/>
            <person name="Gordon J."/>
        </authorList>
    </citation>
    <scope>NUCLEOTIDE SEQUENCE [LARGE SCALE GENOMIC DNA]</scope>
    <source>
        <strain evidence="2 3">M21/2</strain>
    </source>
</reference>
<gene>
    <name evidence="2" type="ORF">FAEPRAM212_00205</name>
</gene>
<name>A8S6I5_9FIRM</name>
<keyword evidence="1" id="KW-0812">Transmembrane</keyword>
<organism evidence="2 3">
    <name type="scientific">Faecalibacterium prausnitzii M21/2</name>
    <dbReference type="NCBI Taxonomy" id="411485"/>
    <lineage>
        <taxon>Bacteria</taxon>
        <taxon>Bacillati</taxon>
        <taxon>Bacillota</taxon>
        <taxon>Clostridia</taxon>
        <taxon>Eubacteriales</taxon>
        <taxon>Oscillospiraceae</taxon>
        <taxon>Faecalibacterium</taxon>
    </lineage>
</organism>
<dbReference type="HOGENOM" id="CLU_2616779_0_0_9"/>
<evidence type="ECO:0000256" key="1">
    <source>
        <dbReference type="SAM" id="Phobius"/>
    </source>
</evidence>
<sequence>MEGVSAMTGIISAIIAGAVTLIGVLIANGKSQAVTDTKLEELTREVREHNNFARRVPILEEQMKVANHRIADLEKERN</sequence>
<dbReference type="AlphaFoldDB" id="A8S6I5"/>
<accession>A8S6I5</accession>
<evidence type="ECO:0000313" key="3">
    <source>
        <dbReference type="Proteomes" id="UP000005945"/>
    </source>
</evidence>
<dbReference type="EMBL" id="ABED02000013">
    <property type="protein sequence ID" value="EDP23006.1"/>
    <property type="molecule type" value="Genomic_DNA"/>
</dbReference>
<comment type="caution">
    <text evidence="2">The sequence shown here is derived from an EMBL/GenBank/DDBJ whole genome shotgun (WGS) entry which is preliminary data.</text>
</comment>
<keyword evidence="1" id="KW-0472">Membrane</keyword>
<reference evidence="2 3" key="2">
    <citation type="submission" date="2007-09" db="EMBL/GenBank/DDBJ databases">
        <authorList>
            <person name="Fulton L."/>
            <person name="Clifton S."/>
            <person name="Fulton B."/>
            <person name="Xu J."/>
            <person name="Minx P."/>
            <person name="Pepin K.H."/>
            <person name="Johnson M."/>
            <person name="Thiruvilangam P."/>
            <person name="Bhonagiri V."/>
            <person name="Nash W.E."/>
            <person name="Mardis E.R."/>
            <person name="Wilson R.K."/>
        </authorList>
    </citation>
    <scope>NUCLEOTIDE SEQUENCE [LARGE SCALE GENOMIC DNA]</scope>
    <source>
        <strain evidence="2 3">M21/2</strain>
    </source>
</reference>
<feature type="transmembrane region" description="Helical" evidence="1">
    <location>
        <begin position="6"/>
        <end position="27"/>
    </location>
</feature>
<evidence type="ECO:0000313" key="2">
    <source>
        <dbReference type="EMBL" id="EDP23006.1"/>
    </source>
</evidence>